<dbReference type="OrthoDB" id="10015795at2759"/>
<name>A0A9P0GEZ0_9CUCU</name>
<keyword evidence="2" id="KW-0812">Transmembrane</keyword>
<organism evidence="3 4">
    <name type="scientific">Psylliodes chrysocephalus</name>
    <dbReference type="NCBI Taxonomy" id="3402493"/>
    <lineage>
        <taxon>Eukaryota</taxon>
        <taxon>Metazoa</taxon>
        <taxon>Ecdysozoa</taxon>
        <taxon>Arthropoda</taxon>
        <taxon>Hexapoda</taxon>
        <taxon>Insecta</taxon>
        <taxon>Pterygota</taxon>
        <taxon>Neoptera</taxon>
        <taxon>Endopterygota</taxon>
        <taxon>Coleoptera</taxon>
        <taxon>Polyphaga</taxon>
        <taxon>Cucujiformia</taxon>
        <taxon>Chrysomeloidea</taxon>
        <taxon>Chrysomelidae</taxon>
        <taxon>Galerucinae</taxon>
        <taxon>Alticini</taxon>
        <taxon>Psylliodes</taxon>
    </lineage>
</organism>
<evidence type="ECO:0000313" key="3">
    <source>
        <dbReference type="EMBL" id="CAH1106927.1"/>
    </source>
</evidence>
<dbReference type="Proteomes" id="UP001153636">
    <property type="component" value="Chromosome 2"/>
</dbReference>
<reference evidence="3" key="1">
    <citation type="submission" date="2022-01" db="EMBL/GenBank/DDBJ databases">
        <authorList>
            <person name="King R."/>
        </authorList>
    </citation>
    <scope>NUCLEOTIDE SEQUENCE</scope>
</reference>
<gene>
    <name evidence="3" type="ORF">PSYICH_LOCUS6822</name>
</gene>
<keyword evidence="4" id="KW-1185">Reference proteome</keyword>
<keyword evidence="2" id="KW-1133">Transmembrane helix</keyword>
<keyword evidence="2" id="KW-0472">Membrane</keyword>
<dbReference type="EMBL" id="OV651814">
    <property type="protein sequence ID" value="CAH1106927.1"/>
    <property type="molecule type" value="Genomic_DNA"/>
</dbReference>
<accession>A0A9P0GEZ0</accession>
<feature type="transmembrane region" description="Helical" evidence="2">
    <location>
        <begin position="1037"/>
        <end position="1058"/>
    </location>
</feature>
<evidence type="ECO:0000313" key="4">
    <source>
        <dbReference type="Proteomes" id="UP001153636"/>
    </source>
</evidence>
<dbReference type="PANTHER" id="PTHR33053:SF24">
    <property type="entry name" value="TRANSPOSASE DOMAIN-CONTAINING PROTEIN"/>
    <property type="match status" value="1"/>
</dbReference>
<dbReference type="PANTHER" id="PTHR33053">
    <property type="entry name" value="PROTEIN, PUTATIVE-RELATED"/>
    <property type="match status" value="1"/>
</dbReference>
<evidence type="ECO:0000256" key="2">
    <source>
        <dbReference type="SAM" id="Phobius"/>
    </source>
</evidence>
<dbReference type="AlphaFoldDB" id="A0A9P0GEZ0"/>
<feature type="region of interest" description="Disordered" evidence="1">
    <location>
        <begin position="41"/>
        <end position="60"/>
    </location>
</feature>
<proteinExistence type="predicted"/>
<evidence type="ECO:0000256" key="1">
    <source>
        <dbReference type="SAM" id="MobiDB-lite"/>
    </source>
</evidence>
<sequence>MQRVTKGIIKRSTTASKKLIKKSAAKRVQGILALYNNRNAEPSQKKALRPRTESSRSSGSEFVSVILDSDNSHQSSVRDGDIPNVIPSSIDQMINSASTSHDQAVSTESSNFSSQLAKWSVEENISLSALGKLLKLLRSNFPLSQLKNLPKDPRTLLQTPINTNIKQMGSNGCYYYFGIQESVTDLFNKITIKLSLSDEISLAVNIDGVPLFKSTNESFWPILCTIKSVKLLEKLVFCVGLYKGSGKPEANDLLKDFVNECIHLYQNGVIVNSQIHKFNISMIICDAPAKAYILYVKSHSAYFSCTKCSLEGDFCCNTLCFQDLVFRKRSNESFRNKEQPEHHTGNTVLENLPNFNMINNIPIDYMHCILLGVVKRLLCNKKFGWVFGKPPNKLRASDIYSISNQCLLLKKFIPCEFARKPRSLVESKRFKASEFRLLLLYTGPIVFKNVLSSESYNNFICLSVATLILASNELYNIESYFEYAHKLFEHFISNSIRIYGSHFISYNVHNLLHLNDCVKLFGPLDSFSAFPFENYMRQITRKVRKTSKPLQQVVRRTYEERNIYASKLDLNEHRKFTIEHDSGPLLVNCHSPQFKVLVTEKYRLNVAKICDRFVELDNGTTIEIKNFATNQGNIVVIGLVCTRKVTVTTYNQRHKDELRPFITDLYNKQKEKRQKILEKQNESAETVPEIDLTQTLYISALTTIKYTTGNPDDSDLNLLKTHITAIEVKQNEIIKKFNNQISFGQSIDTRFNKLLEQVTKNNRALLLAINKLSADFDGYITLHNEIINLQNINEFLMKLIRTITLSHLNLSNIELFTLKELEDLKENLIKIYSRNALLVDDEHPYELIESSKSLVCVTPNTMLIILKIPILHVNAYPTFRIYPIPNNDHIMVLPPAHYYANSKWYETCTGQADYTICAKSVKSRCLIPNVQNCTKTLITENFSQETRKVILLGIVHPIIINQQEIRKSSILLSDEPIDIEGIHYDKKTIQEIAIPEVIPIRLIPEHKLKIEKLNIPESHGQLQPIEPIALMPQISTGLSTVALILIISVSAILFTIVVKKKKRISKILFGPKLQPAQIQVLQELLVETSRTKPGPKEGGEM</sequence>
<protein>
    <submittedName>
        <fullName evidence="3">Uncharacterized protein</fullName>
    </submittedName>
</protein>